<name>A0A409WTM9_9AGAR</name>
<feature type="compositionally biased region" description="Acidic residues" evidence="1">
    <location>
        <begin position="554"/>
        <end position="564"/>
    </location>
</feature>
<sequence length="876" mass="101304">MADNDLALHTFSLEQFCDFCYRLLDAERFSDFVRFSLTGVCDGFQANLEAHQNAIRGENMPLLRVTRDYDSILGISERVLSKKNVTINILPNFSESLSKNVHINYTFRNHKGRFTAPIHTIPNICIGKFGVRTSIRVLFVGLYSKDRQSHYLSKEECDEFYEKGMLPTLIHFLGNRAGDLPATLELERFRAQNRSGHLAFGTRMLPDYAVEDFGDFLREALESRHVEWAENLVFLHEIRGVKNATFHTPNENAADTALAEFLEEYGISDHDVLSNDNWYIDVGVEVASEDQSCLAWRTDAHNLIVRELGRLSPSRADSITKPGSSQYYRDLTSHMTEVSGFRISPGSRSRGEFDIQYMQAYTTDKALTYRPDGPYTGKYITVKQILDRKAETYLDNLYKLYLTSAQTNFSCARLEVRVPLSYATKALNGFLNMRFERYLFSFPRKAWWGFRAYRALAFKYILEWQFSGIRGSMKHRSALLLTAAAPWFLNSLHSTPDTGPSSRELMNAILPHISINEVSPDHLPYRIPLPNPGQQPIPPRRTAVQRSPPTEQDANMDSEEEDDAENRAQIQRRIRMTQDTVPHIPYGAIFLREICVGDKHPVPRFQDGPWITKKAVTYLFGCSLDEVSQRIDPPLVSRPRDKNRTRNKVRQRHRSLEHIPSVFQLERKGLSLVQRRDQGSDLEDSSDEEFEEDIPRTLDKRLDRILACFWVDILKLSPNRKRASDSAYLLLSPAERSKARQEIFQTRNLALLFEDCFWRVVKKTEWKRNFDLLWPDKGDILNGNVQNYGKSAYYREWRDFVSAEPQESVDEAKATLWNIFQDVYWLPQASRERIWDSRIRKASKSKKSSGLPVTQPAPLLLVYKREPEWVPQAEEM</sequence>
<reference evidence="2 3" key="1">
    <citation type="journal article" date="2018" name="Evol. Lett.">
        <title>Horizontal gene cluster transfer increased hallucinogenic mushroom diversity.</title>
        <authorList>
            <person name="Reynolds H.T."/>
            <person name="Vijayakumar V."/>
            <person name="Gluck-Thaler E."/>
            <person name="Korotkin H.B."/>
            <person name="Matheny P.B."/>
            <person name="Slot J.C."/>
        </authorList>
    </citation>
    <scope>NUCLEOTIDE SEQUENCE [LARGE SCALE GENOMIC DNA]</scope>
    <source>
        <strain evidence="2 3">SRW20</strain>
    </source>
</reference>
<dbReference type="EMBL" id="NHYE01004817">
    <property type="protein sequence ID" value="PPQ81885.1"/>
    <property type="molecule type" value="Genomic_DNA"/>
</dbReference>
<organism evidence="2 3">
    <name type="scientific">Gymnopilus dilepis</name>
    <dbReference type="NCBI Taxonomy" id="231916"/>
    <lineage>
        <taxon>Eukaryota</taxon>
        <taxon>Fungi</taxon>
        <taxon>Dikarya</taxon>
        <taxon>Basidiomycota</taxon>
        <taxon>Agaricomycotina</taxon>
        <taxon>Agaricomycetes</taxon>
        <taxon>Agaricomycetidae</taxon>
        <taxon>Agaricales</taxon>
        <taxon>Agaricineae</taxon>
        <taxon>Hymenogastraceae</taxon>
        <taxon>Gymnopilus</taxon>
    </lineage>
</organism>
<dbReference type="AlphaFoldDB" id="A0A409WTM9"/>
<keyword evidence="3" id="KW-1185">Reference proteome</keyword>
<evidence type="ECO:0000313" key="3">
    <source>
        <dbReference type="Proteomes" id="UP000284706"/>
    </source>
</evidence>
<evidence type="ECO:0000256" key="1">
    <source>
        <dbReference type="SAM" id="MobiDB-lite"/>
    </source>
</evidence>
<comment type="caution">
    <text evidence="2">The sequence shown here is derived from an EMBL/GenBank/DDBJ whole genome shotgun (WGS) entry which is preliminary data.</text>
</comment>
<feature type="compositionally biased region" description="Polar residues" evidence="1">
    <location>
        <begin position="544"/>
        <end position="553"/>
    </location>
</feature>
<gene>
    <name evidence="2" type="ORF">CVT26_014329</name>
</gene>
<feature type="compositionally biased region" description="Pro residues" evidence="1">
    <location>
        <begin position="527"/>
        <end position="539"/>
    </location>
</feature>
<dbReference type="OrthoDB" id="3261690at2759"/>
<feature type="region of interest" description="Disordered" evidence="1">
    <location>
        <begin position="526"/>
        <end position="567"/>
    </location>
</feature>
<accession>A0A409WTM9</accession>
<proteinExistence type="predicted"/>
<dbReference type="Proteomes" id="UP000284706">
    <property type="component" value="Unassembled WGS sequence"/>
</dbReference>
<dbReference type="InParanoid" id="A0A409WTM9"/>
<evidence type="ECO:0000313" key="2">
    <source>
        <dbReference type="EMBL" id="PPQ81885.1"/>
    </source>
</evidence>
<protein>
    <submittedName>
        <fullName evidence="2">Uncharacterized protein</fullName>
    </submittedName>
</protein>